<organism evidence="2 3">
    <name type="scientific">Catenuloplanes nepalensis</name>
    <dbReference type="NCBI Taxonomy" id="587533"/>
    <lineage>
        <taxon>Bacteria</taxon>
        <taxon>Bacillati</taxon>
        <taxon>Actinomycetota</taxon>
        <taxon>Actinomycetes</taxon>
        <taxon>Micromonosporales</taxon>
        <taxon>Micromonosporaceae</taxon>
        <taxon>Catenuloplanes</taxon>
    </lineage>
</organism>
<name>A0ABT9MP70_9ACTN</name>
<comment type="caution">
    <text evidence="2">The sequence shown here is derived from an EMBL/GenBank/DDBJ whole genome shotgun (WGS) entry which is preliminary data.</text>
</comment>
<evidence type="ECO:0000313" key="3">
    <source>
        <dbReference type="Proteomes" id="UP001240984"/>
    </source>
</evidence>
<protein>
    <recommendedName>
        <fullName evidence="4">DUF5666 domain-containing protein</fullName>
    </recommendedName>
</protein>
<keyword evidence="3" id="KW-1185">Reference proteome</keyword>
<dbReference type="RefSeq" id="WP_306828221.1">
    <property type="nucleotide sequence ID" value="NZ_JAUSRA010000001.1"/>
</dbReference>
<keyword evidence="1" id="KW-0472">Membrane</keyword>
<keyword evidence="1" id="KW-1133">Transmembrane helix</keyword>
<sequence length="92" mass="9504">MKKPVWIGILVAVAMIGFVFRPIDSLEVGNAHRVAMTQTGGRVTVEFDGEPLLTGSTSVTASGDGVVGLGVTRSSDGPVHVAFTDVTIDPHG</sequence>
<keyword evidence="1" id="KW-0812">Transmembrane</keyword>
<accession>A0ABT9MP70</accession>
<dbReference type="Proteomes" id="UP001240984">
    <property type="component" value="Unassembled WGS sequence"/>
</dbReference>
<dbReference type="EMBL" id="JAUSRA010000001">
    <property type="protein sequence ID" value="MDP9793202.1"/>
    <property type="molecule type" value="Genomic_DNA"/>
</dbReference>
<reference evidence="2 3" key="1">
    <citation type="submission" date="2023-07" db="EMBL/GenBank/DDBJ databases">
        <title>Sequencing the genomes of 1000 actinobacteria strains.</title>
        <authorList>
            <person name="Klenk H.-P."/>
        </authorList>
    </citation>
    <scope>NUCLEOTIDE SEQUENCE [LARGE SCALE GENOMIC DNA]</scope>
    <source>
        <strain evidence="2 3">DSM 44710</strain>
    </source>
</reference>
<proteinExistence type="predicted"/>
<gene>
    <name evidence="2" type="ORF">J2S43_001714</name>
</gene>
<feature type="transmembrane region" description="Helical" evidence="1">
    <location>
        <begin position="6"/>
        <end position="23"/>
    </location>
</feature>
<evidence type="ECO:0000256" key="1">
    <source>
        <dbReference type="SAM" id="Phobius"/>
    </source>
</evidence>
<evidence type="ECO:0000313" key="2">
    <source>
        <dbReference type="EMBL" id="MDP9793202.1"/>
    </source>
</evidence>
<evidence type="ECO:0008006" key="4">
    <source>
        <dbReference type="Google" id="ProtNLM"/>
    </source>
</evidence>